<evidence type="ECO:0000313" key="6">
    <source>
        <dbReference type="EMBL" id="OFI35831.1"/>
    </source>
</evidence>
<evidence type="ECO:0000256" key="4">
    <source>
        <dbReference type="SAM" id="Coils"/>
    </source>
</evidence>
<feature type="domain" description="HTH merR-type" evidence="5">
    <location>
        <begin position="5"/>
        <end position="74"/>
    </location>
</feature>
<dbReference type="PROSITE" id="PS50937">
    <property type="entry name" value="HTH_MERR_2"/>
    <property type="match status" value="1"/>
</dbReference>
<keyword evidence="7" id="KW-1185">Reference proteome</keyword>
<dbReference type="GO" id="GO:0003677">
    <property type="term" value="F:DNA binding"/>
    <property type="evidence" value="ECO:0007669"/>
    <property type="project" value="UniProtKB-KW"/>
</dbReference>
<dbReference type="InterPro" id="IPR015358">
    <property type="entry name" value="Tscrpt_reg_MerR_DNA-bd"/>
</dbReference>
<dbReference type="GO" id="GO:0003700">
    <property type="term" value="F:DNA-binding transcription factor activity"/>
    <property type="evidence" value="ECO:0007669"/>
    <property type="project" value="InterPro"/>
</dbReference>
<dbReference type="CDD" id="cd04770">
    <property type="entry name" value="HTH_HMRTR"/>
    <property type="match status" value="1"/>
</dbReference>
<reference evidence="6 7" key="1">
    <citation type="submission" date="2016-09" db="EMBL/GenBank/DDBJ databases">
        <title>Alteromonas lipolytica, a new species isolated from sea water.</title>
        <authorList>
            <person name="Wu Y.-H."/>
            <person name="Cheng H."/>
            <person name="Xu X.-W."/>
        </authorList>
    </citation>
    <scope>NUCLEOTIDE SEQUENCE [LARGE SCALE GENOMIC DNA]</scope>
    <source>
        <strain evidence="6 7">JW12</strain>
    </source>
</reference>
<dbReference type="PANTHER" id="PTHR30204:SF92">
    <property type="entry name" value="HTH-TYPE TRANSCRIPTIONAL REGULATOR ZNTR"/>
    <property type="match status" value="1"/>
</dbReference>
<dbReference type="PROSITE" id="PS00552">
    <property type="entry name" value="HTH_MERR_1"/>
    <property type="match status" value="1"/>
</dbReference>
<organism evidence="6 7">
    <name type="scientific">Alteromonas lipolytica</name>
    <dbReference type="NCBI Taxonomy" id="1856405"/>
    <lineage>
        <taxon>Bacteria</taxon>
        <taxon>Pseudomonadati</taxon>
        <taxon>Pseudomonadota</taxon>
        <taxon>Gammaproteobacteria</taxon>
        <taxon>Alteromonadales</taxon>
        <taxon>Alteromonadaceae</taxon>
        <taxon>Alteromonas/Salinimonas group</taxon>
        <taxon>Alteromonas</taxon>
    </lineage>
</organism>
<keyword evidence="3" id="KW-0804">Transcription</keyword>
<dbReference type="InterPro" id="IPR011788">
    <property type="entry name" value="ZntR"/>
</dbReference>
<dbReference type="OrthoDB" id="9802039at2"/>
<dbReference type="STRING" id="1856405.BFC17_11160"/>
<keyword evidence="4" id="KW-0175">Coiled coil</keyword>
<dbReference type="Pfam" id="PF09278">
    <property type="entry name" value="MerR-DNA-bind"/>
    <property type="match status" value="1"/>
</dbReference>
<dbReference type="PANTHER" id="PTHR30204">
    <property type="entry name" value="REDOX-CYCLING DRUG-SENSING TRANSCRIPTIONAL ACTIVATOR SOXR"/>
    <property type="match status" value="1"/>
</dbReference>
<dbReference type="RefSeq" id="WP_070175071.1">
    <property type="nucleotide sequence ID" value="NZ_BMJR01000008.1"/>
</dbReference>
<protein>
    <submittedName>
        <fullName evidence="6">Zinc-responsive transcriptional regulator</fullName>
    </submittedName>
</protein>
<evidence type="ECO:0000256" key="1">
    <source>
        <dbReference type="ARBA" id="ARBA00023015"/>
    </source>
</evidence>
<dbReference type="EMBL" id="MJIC01000006">
    <property type="protein sequence ID" value="OFI35831.1"/>
    <property type="molecule type" value="Genomic_DNA"/>
</dbReference>
<name>A0A1E8FIR3_9ALTE</name>
<dbReference type="GO" id="GO:0008270">
    <property type="term" value="F:zinc ion binding"/>
    <property type="evidence" value="ECO:0007669"/>
    <property type="project" value="InterPro"/>
</dbReference>
<gene>
    <name evidence="6" type="ORF">BFC17_11160</name>
</gene>
<dbReference type="NCBIfam" id="NF007069">
    <property type="entry name" value="PRK09514.1"/>
    <property type="match status" value="1"/>
</dbReference>
<dbReference type="Proteomes" id="UP000176037">
    <property type="component" value="Unassembled WGS sequence"/>
</dbReference>
<dbReference type="NCBIfam" id="TIGR02043">
    <property type="entry name" value="ZntR"/>
    <property type="match status" value="1"/>
</dbReference>
<accession>A0A1E8FIR3</accession>
<evidence type="ECO:0000259" key="5">
    <source>
        <dbReference type="PROSITE" id="PS50937"/>
    </source>
</evidence>
<dbReference type="GO" id="GO:0006351">
    <property type="term" value="P:DNA-templated transcription"/>
    <property type="evidence" value="ECO:0007669"/>
    <property type="project" value="InterPro"/>
</dbReference>
<dbReference type="SMART" id="SM00422">
    <property type="entry name" value="HTH_MERR"/>
    <property type="match status" value="1"/>
</dbReference>
<keyword evidence="2" id="KW-0238">DNA-binding</keyword>
<comment type="caution">
    <text evidence="6">The sequence shown here is derived from an EMBL/GenBank/DDBJ whole genome shotgun (WGS) entry which is preliminary data.</text>
</comment>
<keyword evidence="1" id="KW-0805">Transcription regulation</keyword>
<dbReference type="Pfam" id="PF00376">
    <property type="entry name" value="MerR"/>
    <property type="match status" value="1"/>
</dbReference>
<feature type="coiled-coil region" evidence="4">
    <location>
        <begin position="87"/>
        <end position="114"/>
    </location>
</feature>
<dbReference type="Gene3D" id="1.10.1660.10">
    <property type="match status" value="1"/>
</dbReference>
<dbReference type="InterPro" id="IPR047057">
    <property type="entry name" value="MerR_fam"/>
</dbReference>
<evidence type="ECO:0000313" key="7">
    <source>
        <dbReference type="Proteomes" id="UP000176037"/>
    </source>
</evidence>
<evidence type="ECO:0000256" key="3">
    <source>
        <dbReference type="ARBA" id="ARBA00023163"/>
    </source>
</evidence>
<dbReference type="PRINTS" id="PR00040">
    <property type="entry name" value="HTHMERR"/>
</dbReference>
<sequence>MKTKHYKIGQLASLTGLTVDTVRFYENKGLVQASHRSDGGYRLFSTDDLARLQFIKRAKAVGFTLDEISELLELRLHPDDHTCEEVKQVTARKVKELDAKIAELEKIRLSLQTLHKACCGGPESAQHCSILHALDSMEAS</sequence>
<proteinExistence type="predicted"/>
<dbReference type="SUPFAM" id="SSF46955">
    <property type="entry name" value="Putative DNA-binding domain"/>
    <property type="match status" value="1"/>
</dbReference>
<dbReference type="InterPro" id="IPR009061">
    <property type="entry name" value="DNA-bd_dom_put_sf"/>
</dbReference>
<dbReference type="AlphaFoldDB" id="A0A1E8FIR3"/>
<dbReference type="InterPro" id="IPR000551">
    <property type="entry name" value="MerR-type_HTH_dom"/>
</dbReference>
<evidence type="ECO:0000256" key="2">
    <source>
        <dbReference type="ARBA" id="ARBA00023125"/>
    </source>
</evidence>